<dbReference type="InterPro" id="IPR036291">
    <property type="entry name" value="NAD(P)-bd_dom_sf"/>
</dbReference>
<evidence type="ECO:0000313" key="9">
    <source>
        <dbReference type="Proteomes" id="UP000799772"/>
    </source>
</evidence>
<proteinExistence type="inferred from homology"/>
<dbReference type="InterPro" id="IPR013149">
    <property type="entry name" value="ADH-like_C"/>
</dbReference>
<evidence type="ECO:0000256" key="2">
    <source>
        <dbReference type="ARBA" id="ARBA00008072"/>
    </source>
</evidence>
<comment type="cofactor">
    <cofactor evidence="1 6">
        <name>Zn(2+)</name>
        <dbReference type="ChEBI" id="CHEBI:29105"/>
    </cofactor>
</comment>
<protein>
    <recommendedName>
        <fullName evidence="7">Enoyl reductase (ER) domain-containing protein</fullName>
    </recommendedName>
</protein>
<dbReference type="PROSITE" id="PS00059">
    <property type="entry name" value="ADH_ZINC"/>
    <property type="match status" value="1"/>
</dbReference>
<keyword evidence="3 6" id="KW-0479">Metal-binding</keyword>
<dbReference type="GO" id="GO:0005737">
    <property type="term" value="C:cytoplasm"/>
    <property type="evidence" value="ECO:0007669"/>
    <property type="project" value="TreeGrafter"/>
</dbReference>
<dbReference type="Proteomes" id="UP000799772">
    <property type="component" value="Unassembled WGS sequence"/>
</dbReference>
<dbReference type="PANTHER" id="PTHR43161:SF23">
    <property type="entry name" value="(R,R)-BUTANEDIOL DEHYDROGENASE-RELATED"/>
    <property type="match status" value="1"/>
</dbReference>
<comment type="caution">
    <text evidence="8">The sequence shown here is derived from an EMBL/GenBank/DDBJ whole genome shotgun (WGS) entry which is preliminary data.</text>
</comment>
<evidence type="ECO:0000313" key="8">
    <source>
        <dbReference type="EMBL" id="KAF2096744.1"/>
    </source>
</evidence>
<dbReference type="GO" id="GO:0000721">
    <property type="term" value="F:(R,R)-butanediol dehydrogenase activity"/>
    <property type="evidence" value="ECO:0007669"/>
    <property type="project" value="TreeGrafter"/>
</dbReference>
<evidence type="ECO:0000259" key="7">
    <source>
        <dbReference type="SMART" id="SM00829"/>
    </source>
</evidence>
<dbReference type="InterPro" id="IPR013154">
    <property type="entry name" value="ADH-like_N"/>
</dbReference>
<feature type="domain" description="Enoyl reductase (ER)" evidence="7">
    <location>
        <begin position="12"/>
        <end position="352"/>
    </location>
</feature>
<evidence type="ECO:0000256" key="1">
    <source>
        <dbReference type="ARBA" id="ARBA00001947"/>
    </source>
</evidence>
<dbReference type="SUPFAM" id="SSF51735">
    <property type="entry name" value="NAD(P)-binding Rossmann-fold domains"/>
    <property type="match status" value="1"/>
</dbReference>
<keyword evidence="4 6" id="KW-0862">Zinc</keyword>
<dbReference type="InterPro" id="IPR011032">
    <property type="entry name" value="GroES-like_sf"/>
</dbReference>
<dbReference type="EMBL" id="ML978129">
    <property type="protein sequence ID" value="KAF2096744.1"/>
    <property type="molecule type" value="Genomic_DNA"/>
</dbReference>
<reference evidence="8" key="1">
    <citation type="journal article" date="2020" name="Stud. Mycol.">
        <title>101 Dothideomycetes genomes: a test case for predicting lifestyles and emergence of pathogens.</title>
        <authorList>
            <person name="Haridas S."/>
            <person name="Albert R."/>
            <person name="Binder M."/>
            <person name="Bloem J."/>
            <person name="Labutti K."/>
            <person name="Salamov A."/>
            <person name="Andreopoulos B."/>
            <person name="Baker S."/>
            <person name="Barry K."/>
            <person name="Bills G."/>
            <person name="Bluhm B."/>
            <person name="Cannon C."/>
            <person name="Castanera R."/>
            <person name="Culley D."/>
            <person name="Daum C."/>
            <person name="Ezra D."/>
            <person name="Gonzalez J."/>
            <person name="Henrissat B."/>
            <person name="Kuo A."/>
            <person name="Liang C."/>
            <person name="Lipzen A."/>
            <person name="Lutzoni F."/>
            <person name="Magnuson J."/>
            <person name="Mondo S."/>
            <person name="Nolan M."/>
            <person name="Ohm R."/>
            <person name="Pangilinan J."/>
            <person name="Park H.-J."/>
            <person name="Ramirez L."/>
            <person name="Alfaro M."/>
            <person name="Sun H."/>
            <person name="Tritt A."/>
            <person name="Yoshinaga Y."/>
            <person name="Zwiers L.-H."/>
            <person name="Turgeon B."/>
            <person name="Goodwin S."/>
            <person name="Spatafora J."/>
            <person name="Crous P."/>
            <person name="Grigoriev I."/>
        </authorList>
    </citation>
    <scope>NUCLEOTIDE SEQUENCE</scope>
    <source>
        <strain evidence="8">CBS 133067</strain>
    </source>
</reference>
<evidence type="ECO:0000256" key="6">
    <source>
        <dbReference type="RuleBase" id="RU361277"/>
    </source>
</evidence>
<sequence length="356" mass="38765">MGPTMKSLRFHGNRDIRLDDIAIPPVGENDVKLRLAYCGICGSDLHEWLGGPVLCPTAPHPLTGEQLPIAAGHEFSGIIEEVGQNVQKWKPGDRVCVQPILYDGTCVACKEGAVNCCQINGFIGYSCASTGGLADYIVVDEAKCFLLPENVSLELGALVEPLAVAWHAVKISPFKEGDWVLVLGGGPIGLVITQALKARSKCTVIVSEISPRRKEYAKQFGADYVLDPTQEDIVARCKELCGLVHVAFDCAGVAPALQQAILATRARGTIVNVAVWERPVSIQPNDLVFRERNYMGIATYVEGDFQEVLDCLEDGRIKPEAMISLKVKLQDVIEGGFERLIKEKDKLVKVLVEMNP</sequence>
<dbReference type="GO" id="GO:0008270">
    <property type="term" value="F:zinc ion binding"/>
    <property type="evidence" value="ECO:0007669"/>
    <property type="project" value="InterPro"/>
</dbReference>
<dbReference type="SMART" id="SM00829">
    <property type="entry name" value="PKS_ER"/>
    <property type="match status" value="1"/>
</dbReference>
<dbReference type="InterPro" id="IPR002328">
    <property type="entry name" value="ADH_Zn_CS"/>
</dbReference>
<keyword evidence="9" id="KW-1185">Reference proteome</keyword>
<dbReference type="SUPFAM" id="SSF50129">
    <property type="entry name" value="GroES-like"/>
    <property type="match status" value="1"/>
</dbReference>
<dbReference type="Pfam" id="PF00107">
    <property type="entry name" value="ADH_zinc_N"/>
    <property type="match status" value="1"/>
</dbReference>
<dbReference type="AlphaFoldDB" id="A0A9P4M8E8"/>
<dbReference type="PANTHER" id="PTHR43161">
    <property type="entry name" value="SORBITOL DEHYDROGENASE"/>
    <property type="match status" value="1"/>
</dbReference>
<dbReference type="OrthoDB" id="3941538at2759"/>
<dbReference type="Pfam" id="PF08240">
    <property type="entry name" value="ADH_N"/>
    <property type="match status" value="1"/>
</dbReference>
<keyword evidence="5" id="KW-0560">Oxidoreductase</keyword>
<accession>A0A9P4M8E8</accession>
<dbReference type="Gene3D" id="3.40.50.720">
    <property type="entry name" value="NAD(P)-binding Rossmann-like Domain"/>
    <property type="match status" value="1"/>
</dbReference>
<dbReference type="GO" id="GO:0034079">
    <property type="term" value="P:butanediol biosynthetic process"/>
    <property type="evidence" value="ECO:0007669"/>
    <property type="project" value="TreeGrafter"/>
</dbReference>
<gene>
    <name evidence="8" type="ORF">NA57DRAFT_78340</name>
</gene>
<comment type="similarity">
    <text evidence="2 6">Belongs to the zinc-containing alcohol dehydrogenase family.</text>
</comment>
<evidence type="ECO:0000256" key="5">
    <source>
        <dbReference type="ARBA" id="ARBA00023002"/>
    </source>
</evidence>
<dbReference type="CDD" id="cd08233">
    <property type="entry name" value="butanediol_DH_like"/>
    <property type="match status" value="1"/>
</dbReference>
<name>A0A9P4M8E8_9PEZI</name>
<dbReference type="InterPro" id="IPR020843">
    <property type="entry name" value="ER"/>
</dbReference>
<organism evidence="8 9">
    <name type="scientific">Rhizodiscina lignyota</name>
    <dbReference type="NCBI Taxonomy" id="1504668"/>
    <lineage>
        <taxon>Eukaryota</taxon>
        <taxon>Fungi</taxon>
        <taxon>Dikarya</taxon>
        <taxon>Ascomycota</taxon>
        <taxon>Pezizomycotina</taxon>
        <taxon>Dothideomycetes</taxon>
        <taxon>Pleosporomycetidae</taxon>
        <taxon>Aulographales</taxon>
        <taxon>Rhizodiscinaceae</taxon>
        <taxon>Rhizodiscina</taxon>
    </lineage>
</organism>
<evidence type="ECO:0000256" key="4">
    <source>
        <dbReference type="ARBA" id="ARBA00022833"/>
    </source>
</evidence>
<evidence type="ECO:0000256" key="3">
    <source>
        <dbReference type="ARBA" id="ARBA00022723"/>
    </source>
</evidence>
<dbReference type="Gene3D" id="3.90.180.10">
    <property type="entry name" value="Medium-chain alcohol dehydrogenases, catalytic domain"/>
    <property type="match status" value="1"/>
</dbReference>